<protein>
    <submittedName>
        <fullName evidence="1">Uncharacterized protein</fullName>
    </submittedName>
</protein>
<evidence type="ECO:0000313" key="1">
    <source>
        <dbReference type="EMBL" id="CEG48254.1"/>
    </source>
</evidence>
<dbReference type="RefSeq" id="XP_024584623.1">
    <property type="nucleotide sequence ID" value="XM_024719311.1"/>
</dbReference>
<proteinExistence type="predicted"/>
<evidence type="ECO:0000313" key="2">
    <source>
        <dbReference type="Proteomes" id="UP000054928"/>
    </source>
</evidence>
<keyword evidence="2" id="KW-1185">Reference proteome</keyword>
<reference evidence="2" key="1">
    <citation type="submission" date="2014-09" db="EMBL/GenBank/DDBJ databases">
        <authorList>
            <person name="Sharma Rahul"/>
            <person name="Thines Marco"/>
        </authorList>
    </citation>
    <scope>NUCLEOTIDE SEQUENCE [LARGE SCALE GENOMIC DNA]</scope>
</reference>
<organism evidence="1 2">
    <name type="scientific">Plasmopara halstedii</name>
    <name type="common">Downy mildew of sunflower</name>
    <dbReference type="NCBI Taxonomy" id="4781"/>
    <lineage>
        <taxon>Eukaryota</taxon>
        <taxon>Sar</taxon>
        <taxon>Stramenopiles</taxon>
        <taxon>Oomycota</taxon>
        <taxon>Peronosporomycetes</taxon>
        <taxon>Peronosporales</taxon>
        <taxon>Peronosporaceae</taxon>
        <taxon>Plasmopara</taxon>
    </lineage>
</organism>
<sequence>MMFDYYGFDNVSFLAVTVLGDDWCSFLCSSSLTLGYSTVTLRDLQSGTLIVRYKWGKIK</sequence>
<dbReference type="GeneID" id="36400777"/>
<dbReference type="EMBL" id="CCYD01002897">
    <property type="protein sequence ID" value="CEG48254.1"/>
    <property type="molecule type" value="Genomic_DNA"/>
</dbReference>
<dbReference type="AlphaFoldDB" id="A0A0P1B1F3"/>
<accession>A0A0P1B1F3</accession>
<name>A0A0P1B1F3_PLAHL</name>
<dbReference type="Proteomes" id="UP000054928">
    <property type="component" value="Unassembled WGS sequence"/>
</dbReference>